<evidence type="ECO:0000256" key="1">
    <source>
        <dbReference type="SAM" id="Phobius"/>
    </source>
</evidence>
<protein>
    <submittedName>
        <fullName evidence="2">Uncharacterized protein</fullName>
    </submittedName>
</protein>
<dbReference type="EMBL" id="JAIXNE010000001">
    <property type="protein sequence ID" value="MCA6074400.1"/>
    <property type="molecule type" value="Genomic_DNA"/>
</dbReference>
<keyword evidence="3" id="KW-1185">Reference proteome</keyword>
<feature type="transmembrane region" description="Helical" evidence="1">
    <location>
        <begin position="117"/>
        <end position="136"/>
    </location>
</feature>
<dbReference type="Proteomes" id="UP001139409">
    <property type="component" value="Unassembled WGS sequence"/>
</dbReference>
<sequence length="154" mass="17531">MTLIPYKSETVVSTLPPQEVLLRLQLATMPAVERQKSKGAAFQGLIADDHFRISQSLSHPNNYVPLIEGQLDQTRHGTIIFLRYKLFFSSAMFLVFWTMITGAAGAFLLFTKQNYEYAALAFAMGLLNYVIVMMNFKKQVHISHNLLMEKLNID</sequence>
<evidence type="ECO:0000313" key="3">
    <source>
        <dbReference type="Proteomes" id="UP001139409"/>
    </source>
</evidence>
<accession>A0A9X1HLY3</accession>
<keyword evidence="1" id="KW-1133">Transmembrane helix</keyword>
<dbReference type="RefSeq" id="WP_225697494.1">
    <property type="nucleotide sequence ID" value="NZ_JAIXNE010000001.1"/>
</dbReference>
<reference evidence="2" key="1">
    <citation type="submission" date="2021-09" db="EMBL/GenBank/DDBJ databases">
        <title>Fulvivirga sp. isolated from coastal sediment.</title>
        <authorList>
            <person name="Yu H."/>
        </authorList>
    </citation>
    <scope>NUCLEOTIDE SEQUENCE</scope>
    <source>
        <strain evidence="2">1062</strain>
    </source>
</reference>
<organism evidence="2 3">
    <name type="scientific">Fulvivirga sedimenti</name>
    <dbReference type="NCBI Taxonomy" id="2879465"/>
    <lineage>
        <taxon>Bacteria</taxon>
        <taxon>Pseudomonadati</taxon>
        <taxon>Bacteroidota</taxon>
        <taxon>Cytophagia</taxon>
        <taxon>Cytophagales</taxon>
        <taxon>Fulvivirgaceae</taxon>
        <taxon>Fulvivirga</taxon>
    </lineage>
</organism>
<keyword evidence="1" id="KW-0812">Transmembrane</keyword>
<feature type="transmembrane region" description="Helical" evidence="1">
    <location>
        <begin position="86"/>
        <end position="111"/>
    </location>
</feature>
<name>A0A9X1HLY3_9BACT</name>
<keyword evidence="1" id="KW-0472">Membrane</keyword>
<comment type="caution">
    <text evidence="2">The sequence shown here is derived from an EMBL/GenBank/DDBJ whole genome shotgun (WGS) entry which is preliminary data.</text>
</comment>
<proteinExistence type="predicted"/>
<gene>
    <name evidence="2" type="ORF">LDX50_05945</name>
</gene>
<evidence type="ECO:0000313" key="2">
    <source>
        <dbReference type="EMBL" id="MCA6074400.1"/>
    </source>
</evidence>
<dbReference type="AlphaFoldDB" id="A0A9X1HLY3"/>